<proteinExistence type="predicted"/>
<name>A0ACC3TFT8_9ASCO</name>
<dbReference type="EMBL" id="MU970165">
    <property type="protein sequence ID" value="KAK9319736.1"/>
    <property type="molecule type" value="Genomic_DNA"/>
</dbReference>
<comment type="caution">
    <text evidence="1">The sequence shown here is derived from an EMBL/GenBank/DDBJ whole genome shotgun (WGS) entry which is preliminary data.</text>
</comment>
<dbReference type="Proteomes" id="UP001489719">
    <property type="component" value="Unassembled WGS sequence"/>
</dbReference>
<reference evidence="2" key="1">
    <citation type="journal article" date="2024" name="Front. Bioeng. Biotechnol.">
        <title>Genome-scale model development and genomic sequencing of the oleaginous clade Lipomyces.</title>
        <authorList>
            <person name="Czajka J.J."/>
            <person name="Han Y."/>
            <person name="Kim J."/>
            <person name="Mondo S.J."/>
            <person name="Hofstad B.A."/>
            <person name="Robles A."/>
            <person name="Haridas S."/>
            <person name="Riley R."/>
            <person name="LaButti K."/>
            <person name="Pangilinan J."/>
            <person name="Andreopoulos W."/>
            <person name="Lipzen A."/>
            <person name="Yan J."/>
            <person name="Wang M."/>
            <person name="Ng V."/>
            <person name="Grigoriev I.V."/>
            <person name="Spatafora J.W."/>
            <person name="Magnuson J.K."/>
            <person name="Baker S.E."/>
            <person name="Pomraning K.R."/>
        </authorList>
    </citation>
    <scope>NUCLEOTIDE SEQUENCE [LARGE SCALE GENOMIC DNA]</scope>
    <source>
        <strain evidence="2">CBS 10300</strain>
    </source>
</reference>
<organism evidence="1 2">
    <name type="scientific">Lipomyces orientalis</name>
    <dbReference type="NCBI Taxonomy" id="1233043"/>
    <lineage>
        <taxon>Eukaryota</taxon>
        <taxon>Fungi</taxon>
        <taxon>Dikarya</taxon>
        <taxon>Ascomycota</taxon>
        <taxon>Saccharomycotina</taxon>
        <taxon>Lipomycetes</taxon>
        <taxon>Lipomycetales</taxon>
        <taxon>Lipomycetaceae</taxon>
        <taxon>Lipomyces</taxon>
    </lineage>
</organism>
<evidence type="ECO:0000313" key="1">
    <source>
        <dbReference type="EMBL" id="KAK9319736.1"/>
    </source>
</evidence>
<accession>A0ACC3TFT8</accession>
<evidence type="ECO:0000313" key="2">
    <source>
        <dbReference type="Proteomes" id="UP001489719"/>
    </source>
</evidence>
<keyword evidence="2" id="KW-1185">Reference proteome</keyword>
<gene>
    <name evidence="1" type="ORF">V1517DRAFT_281269</name>
</gene>
<sequence length="342" mass="36757">MSTIREDLVASAVTFLLDPKAAESPLAQRIQFLEAKGLTEDEIHEAIRRARSPATPQQNSTGPSPSSAAPSQAAAPLSYAPTRPAYYPGQALQPPPLPQRDWKDYFVMATASVGVTYGLYVLAKRYVMPMILPPTPPALEADKAAVSAEFAHAEQLLQQLQSETEALKEAEKKRVESVDEAVEELHKVIEDVKTQLESREREMRQLQAEIENVRNELPKYLDRTAEGHKQDLFDIQAEIKSLKQILSNRLRSPVNPAAVGSSSGTDQANGSSPSIPPTPASTLKPPSRASIPAWQLAAASKFKASQQPNEDAHDGSSASSEATSAAGAETNADASEGNNATA</sequence>
<protein>
    <submittedName>
        <fullName evidence="1">Peroxisomal membrane anchor protein conserved region-domain-containing protein</fullName>
    </submittedName>
</protein>